<evidence type="ECO:0000256" key="1">
    <source>
        <dbReference type="SAM" id="Phobius"/>
    </source>
</evidence>
<dbReference type="RefSeq" id="WP_120007751.1">
    <property type="nucleotide sequence ID" value="NZ_JALBUU010000004.1"/>
</dbReference>
<dbReference type="EMBL" id="JALBUU010000004">
    <property type="protein sequence ID" value="MCI0753943.1"/>
    <property type="molecule type" value="Genomic_DNA"/>
</dbReference>
<dbReference type="Pfam" id="PF11003">
    <property type="entry name" value="DUF2842"/>
    <property type="match status" value="1"/>
</dbReference>
<keyword evidence="1" id="KW-0472">Membrane</keyword>
<gene>
    <name evidence="2" type="ORF">MON41_09255</name>
</gene>
<keyword evidence="1" id="KW-0812">Transmembrane</keyword>
<keyword evidence="3" id="KW-1185">Reference proteome</keyword>
<protein>
    <submittedName>
        <fullName evidence="2">DUF2842 domain-containing protein</fullName>
    </submittedName>
</protein>
<feature type="transmembrane region" description="Helical" evidence="1">
    <location>
        <begin position="40"/>
        <end position="59"/>
    </location>
</feature>
<evidence type="ECO:0000313" key="3">
    <source>
        <dbReference type="Proteomes" id="UP001201985"/>
    </source>
</evidence>
<organism evidence="2 3">
    <name type="scientific">Teichococcus vastitatis</name>
    <dbReference type="NCBI Taxonomy" id="2307076"/>
    <lineage>
        <taxon>Bacteria</taxon>
        <taxon>Pseudomonadati</taxon>
        <taxon>Pseudomonadota</taxon>
        <taxon>Alphaproteobacteria</taxon>
        <taxon>Acetobacterales</taxon>
        <taxon>Roseomonadaceae</taxon>
        <taxon>Roseomonas</taxon>
    </lineage>
</organism>
<name>A0ABS9W3Z7_9PROT</name>
<keyword evidence="1" id="KW-1133">Transmembrane helix</keyword>
<accession>A0ABS9W3Z7</accession>
<sequence length="70" mass="8170">MRILLACLIGLTGLFLYLLLVLWAGDHVQRWHWAVQVPFYLLAGFVWVFPIRRLIFWAARVSPPPRAPRA</sequence>
<dbReference type="InterPro" id="IPR021265">
    <property type="entry name" value="DUF2842"/>
</dbReference>
<reference evidence="2 3" key="1">
    <citation type="submission" date="2022-03" db="EMBL/GenBank/DDBJ databases">
        <title>Complete genome analysis of Roseomonas KG 17.1 : a prolific producer of plant growth promoters.</title>
        <authorList>
            <person name="Saadouli I."/>
            <person name="Najjari A."/>
            <person name="Mosbah A."/>
            <person name="Ouzari H.I."/>
        </authorList>
    </citation>
    <scope>NUCLEOTIDE SEQUENCE [LARGE SCALE GENOMIC DNA]</scope>
    <source>
        <strain evidence="2 3">KG17-1</strain>
    </source>
</reference>
<evidence type="ECO:0000313" key="2">
    <source>
        <dbReference type="EMBL" id="MCI0753943.1"/>
    </source>
</evidence>
<dbReference type="Proteomes" id="UP001201985">
    <property type="component" value="Unassembled WGS sequence"/>
</dbReference>
<comment type="caution">
    <text evidence="2">The sequence shown here is derived from an EMBL/GenBank/DDBJ whole genome shotgun (WGS) entry which is preliminary data.</text>
</comment>
<proteinExistence type="predicted"/>